<accession>A0A9X8Y7Z2</accession>
<comment type="caution">
    <text evidence="15">The sequence shown here is derived from an EMBL/GenBank/DDBJ whole genome shotgun (WGS) entry which is preliminary data.</text>
</comment>
<dbReference type="GO" id="GO:0050660">
    <property type="term" value="F:flavin adenine dinucleotide binding"/>
    <property type="evidence" value="ECO:0007669"/>
    <property type="project" value="InterPro"/>
</dbReference>
<name>A0A9X8Y7Z2_9FIRM</name>
<dbReference type="Pfam" id="PF03471">
    <property type="entry name" value="CorC_HlyC"/>
    <property type="match status" value="1"/>
</dbReference>
<feature type="region of interest" description="Disordered" evidence="11">
    <location>
        <begin position="434"/>
        <end position="464"/>
    </location>
</feature>
<dbReference type="Gene3D" id="3.30.465.10">
    <property type="match status" value="1"/>
</dbReference>
<evidence type="ECO:0000256" key="9">
    <source>
        <dbReference type="PROSITE-ProRule" id="PRU00703"/>
    </source>
</evidence>
<evidence type="ECO:0000256" key="2">
    <source>
        <dbReference type="ARBA" id="ARBA00006337"/>
    </source>
</evidence>
<evidence type="ECO:0000256" key="1">
    <source>
        <dbReference type="ARBA" id="ARBA00004651"/>
    </source>
</evidence>
<keyword evidence="4 10" id="KW-0812">Transmembrane</keyword>
<dbReference type="InterPro" id="IPR005170">
    <property type="entry name" value="Transptr-assoc_dom"/>
</dbReference>
<dbReference type="InterPro" id="IPR002550">
    <property type="entry name" value="CNNM"/>
</dbReference>
<evidence type="ECO:0000256" key="12">
    <source>
        <dbReference type="SAM" id="Phobius"/>
    </source>
</evidence>
<dbReference type="SMART" id="SM01091">
    <property type="entry name" value="CorC_HlyC"/>
    <property type="match status" value="1"/>
</dbReference>
<comment type="similarity">
    <text evidence="2">Belongs to the UPF0053 family.</text>
</comment>
<dbReference type="InterPro" id="IPR036318">
    <property type="entry name" value="FAD-bd_PCMH-like_sf"/>
</dbReference>
<evidence type="ECO:0000256" key="7">
    <source>
        <dbReference type="ARBA" id="ARBA00023122"/>
    </source>
</evidence>
<evidence type="ECO:0000256" key="6">
    <source>
        <dbReference type="ARBA" id="ARBA00022989"/>
    </source>
</evidence>
<dbReference type="PANTHER" id="PTHR43099">
    <property type="entry name" value="UPF0053 PROTEIN YRKA"/>
    <property type="match status" value="1"/>
</dbReference>
<dbReference type="Proteomes" id="UP000294682">
    <property type="component" value="Unassembled WGS sequence"/>
</dbReference>
<sequence length="464" mass="52080">MPDPDGNWLTYIVLLIVLILTNAFFALSEIAVISLNDNKVQRLAENGDKRAKRILALVSEPSRFLSTIQVGVTLSGLLASAVAADRFAEMLVAALTFVPIPRPVLHIISLALITILLSFFTLVFGELVPKRFGMLYPEAIAYKISGLLTAIYRVEKPFVALLSASTNGILRLCGINPHDEPNKVTEEEIRMMVDVGNEKGVIEQSEKDMIDNIFEFDERTAGDVMTHRTELVAADADEKISDIIQLAIEEGYSRIPVYEEDIDNIIGILYVKDMLSLVGNPDYDSVSVRSIMREAMYVPESNNCSELLHSFKEKKLQMAIVVDEYGGTSGVVTMEDLLESIVGNIQDEYDNEEEEVRKISDTLYDFDGSVSLEDVEKLMNITFDEENDDYDTLGGLITDLLGYIPKEDEHPSVQIEDVIFSVLAVEDRRIAMVRAEKLPPPPPEPLPKEKSRKEKREREREEKE</sequence>
<dbReference type="Gene3D" id="3.10.580.10">
    <property type="entry name" value="CBS-domain"/>
    <property type="match status" value="1"/>
</dbReference>
<gene>
    <name evidence="15" type="ORF">EDD78_10795</name>
</gene>
<dbReference type="PROSITE" id="PS51371">
    <property type="entry name" value="CBS"/>
    <property type="match status" value="2"/>
</dbReference>
<reference evidence="15 16" key="1">
    <citation type="submission" date="2019-03" db="EMBL/GenBank/DDBJ databases">
        <title>Genomic Encyclopedia of Type Strains, Phase IV (KMG-IV): sequencing the most valuable type-strain genomes for metagenomic binning, comparative biology and taxonomic classification.</title>
        <authorList>
            <person name="Goeker M."/>
        </authorList>
    </citation>
    <scope>NUCLEOTIDE SEQUENCE [LARGE SCALE GENOMIC DNA]</scope>
    <source>
        <strain evidence="15 16">DSM 100433</strain>
    </source>
</reference>
<dbReference type="GO" id="GO:0005886">
    <property type="term" value="C:plasma membrane"/>
    <property type="evidence" value="ECO:0007669"/>
    <property type="project" value="UniProtKB-SubCell"/>
</dbReference>
<evidence type="ECO:0000256" key="5">
    <source>
        <dbReference type="ARBA" id="ARBA00022737"/>
    </source>
</evidence>
<feature type="domain" description="CNNM transmembrane" evidence="14">
    <location>
        <begin position="4"/>
        <end position="206"/>
    </location>
</feature>
<feature type="domain" description="CBS" evidence="13">
    <location>
        <begin position="291"/>
        <end position="348"/>
    </location>
</feature>
<dbReference type="InterPro" id="IPR044751">
    <property type="entry name" value="Ion_transp-like_CBS"/>
</dbReference>
<evidence type="ECO:0000256" key="3">
    <source>
        <dbReference type="ARBA" id="ARBA00022475"/>
    </source>
</evidence>
<dbReference type="AlphaFoldDB" id="A0A9X8Y7Z2"/>
<keyword evidence="8 10" id="KW-0472">Membrane</keyword>
<feature type="transmembrane region" description="Helical" evidence="12">
    <location>
        <begin position="104"/>
        <end position="125"/>
    </location>
</feature>
<feature type="domain" description="CBS" evidence="13">
    <location>
        <begin position="225"/>
        <end position="285"/>
    </location>
</feature>
<evidence type="ECO:0000256" key="10">
    <source>
        <dbReference type="PROSITE-ProRule" id="PRU01193"/>
    </source>
</evidence>
<dbReference type="InterPro" id="IPR046342">
    <property type="entry name" value="CBS_dom_sf"/>
</dbReference>
<dbReference type="Pfam" id="PF01595">
    <property type="entry name" value="CNNM"/>
    <property type="match status" value="1"/>
</dbReference>
<dbReference type="InterPro" id="IPR051676">
    <property type="entry name" value="UPF0053_domain"/>
</dbReference>
<organism evidence="15 16">
    <name type="scientific">Harryflintia acetispora</name>
    <dbReference type="NCBI Taxonomy" id="1849041"/>
    <lineage>
        <taxon>Bacteria</taxon>
        <taxon>Bacillati</taxon>
        <taxon>Bacillota</taxon>
        <taxon>Clostridia</taxon>
        <taxon>Eubacteriales</taxon>
        <taxon>Oscillospiraceae</taxon>
        <taxon>Harryflintia</taxon>
    </lineage>
</organism>
<dbReference type="SUPFAM" id="SSF54631">
    <property type="entry name" value="CBS-domain pair"/>
    <property type="match status" value="1"/>
</dbReference>
<evidence type="ECO:0000313" key="15">
    <source>
        <dbReference type="EMBL" id="TCL42994.1"/>
    </source>
</evidence>
<dbReference type="SUPFAM" id="SSF56176">
    <property type="entry name" value="FAD-binding/transporter-associated domain-like"/>
    <property type="match status" value="1"/>
</dbReference>
<dbReference type="CDD" id="cd04590">
    <property type="entry name" value="CBS_pair_CorC_HlyC_assoc"/>
    <property type="match status" value="1"/>
</dbReference>
<dbReference type="PROSITE" id="PS51846">
    <property type="entry name" value="CNNM"/>
    <property type="match status" value="1"/>
</dbReference>
<evidence type="ECO:0000256" key="11">
    <source>
        <dbReference type="SAM" id="MobiDB-lite"/>
    </source>
</evidence>
<evidence type="ECO:0000256" key="8">
    <source>
        <dbReference type="ARBA" id="ARBA00023136"/>
    </source>
</evidence>
<feature type="transmembrane region" description="Helical" evidence="12">
    <location>
        <begin position="12"/>
        <end position="33"/>
    </location>
</feature>
<evidence type="ECO:0000256" key="4">
    <source>
        <dbReference type="ARBA" id="ARBA00022692"/>
    </source>
</evidence>
<dbReference type="PANTHER" id="PTHR43099:SF2">
    <property type="entry name" value="UPF0053 PROTEIN YRKA"/>
    <property type="match status" value="1"/>
</dbReference>
<dbReference type="SMART" id="SM00116">
    <property type="entry name" value="CBS"/>
    <property type="match status" value="2"/>
</dbReference>
<keyword evidence="6 10" id="KW-1133">Transmembrane helix</keyword>
<keyword evidence="5" id="KW-0677">Repeat</keyword>
<proteinExistence type="inferred from homology"/>
<evidence type="ECO:0000259" key="13">
    <source>
        <dbReference type="PROSITE" id="PS51371"/>
    </source>
</evidence>
<keyword evidence="3" id="KW-1003">Cell membrane</keyword>
<dbReference type="Pfam" id="PF00571">
    <property type="entry name" value="CBS"/>
    <property type="match status" value="2"/>
</dbReference>
<dbReference type="FunFam" id="3.10.580.10:FF:000002">
    <property type="entry name" value="Magnesium/cobalt efflux protein CorC"/>
    <property type="match status" value="1"/>
</dbReference>
<keyword evidence="16" id="KW-1185">Reference proteome</keyword>
<dbReference type="InterPro" id="IPR000644">
    <property type="entry name" value="CBS_dom"/>
</dbReference>
<evidence type="ECO:0000313" key="16">
    <source>
        <dbReference type="Proteomes" id="UP000294682"/>
    </source>
</evidence>
<dbReference type="EMBL" id="SLUK01000007">
    <property type="protein sequence ID" value="TCL42994.1"/>
    <property type="molecule type" value="Genomic_DNA"/>
</dbReference>
<evidence type="ECO:0000259" key="14">
    <source>
        <dbReference type="PROSITE" id="PS51846"/>
    </source>
</evidence>
<dbReference type="InterPro" id="IPR016169">
    <property type="entry name" value="FAD-bd_PCMH_sub2"/>
</dbReference>
<keyword evidence="7 9" id="KW-0129">CBS domain</keyword>
<feature type="compositionally biased region" description="Basic and acidic residues" evidence="11">
    <location>
        <begin position="446"/>
        <end position="464"/>
    </location>
</feature>
<protein>
    <submittedName>
        <fullName evidence="15">Hemolysin</fullName>
    </submittedName>
</protein>
<comment type="subcellular location">
    <subcellularLocation>
        <location evidence="1">Cell membrane</location>
        <topology evidence="1">Multi-pass membrane protein</topology>
    </subcellularLocation>
</comment>